<feature type="transmembrane region" description="Helical" evidence="6">
    <location>
        <begin position="193"/>
        <end position="214"/>
    </location>
</feature>
<reference evidence="8 9" key="1">
    <citation type="submission" date="2020-03" db="EMBL/GenBank/DDBJ databases">
        <title>WGS of actinomycetes isolated from Thailand.</title>
        <authorList>
            <person name="Thawai C."/>
        </authorList>
    </citation>
    <scope>NUCLEOTIDE SEQUENCE [LARGE SCALE GENOMIC DNA]</scope>
    <source>
        <strain evidence="8 9">FMUSA5-5</strain>
    </source>
</reference>
<dbReference type="InterPro" id="IPR011701">
    <property type="entry name" value="MFS"/>
</dbReference>
<keyword evidence="4 6" id="KW-0472">Membrane</keyword>
<keyword evidence="9" id="KW-1185">Reference proteome</keyword>
<evidence type="ECO:0000256" key="4">
    <source>
        <dbReference type="ARBA" id="ARBA00023136"/>
    </source>
</evidence>
<feature type="transmembrane region" description="Helical" evidence="6">
    <location>
        <begin position="166"/>
        <end position="187"/>
    </location>
</feature>
<evidence type="ECO:0000259" key="7">
    <source>
        <dbReference type="PROSITE" id="PS50850"/>
    </source>
</evidence>
<feature type="transmembrane region" description="Helical" evidence="6">
    <location>
        <begin position="317"/>
        <end position="335"/>
    </location>
</feature>
<evidence type="ECO:0000256" key="5">
    <source>
        <dbReference type="SAM" id="MobiDB-lite"/>
    </source>
</evidence>
<protein>
    <submittedName>
        <fullName evidence="8">MFS transporter</fullName>
    </submittedName>
</protein>
<evidence type="ECO:0000256" key="2">
    <source>
        <dbReference type="ARBA" id="ARBA00022692"/>
    </source>
</evidence>
<evidence type="ECO:0000313" key="8">
    <source>
        <dbReference type="EMBL" id="NJP90914.1"/>
    </source>
</evidence>
<evidence type="ECO:0000313" key="9">
    <source>
        <dbReference type="Proteomes" id="UP000696294"/>
    </source>
</evidence>
<feature type="domain" description="Major facilitator superfamily (MFS) profile" evidence="7">
    <location>
        <begin position="34"/>
        <end position="438"/>
    </location>
</feature>
<keyword evidence="2 6" id="KW-0812">Transmembrane</keyword>
<feature type="transmembrane region" description="Helical" evidence="6">
    <location>
        <begin position="248"/>
        <end position="272"/>
    </location>
</feature>
<dbReference type="PANTHER" id="PTHR23528:SF1">
    <property type="entry name" value="MAJOR FACILITATOR SUPERFAMILY (MFS) PROFILE DOMAIN-CONTAINING PROTEIN"/>
    <property type="match status" value="1"/>
</dbReference>
<proteinExistence type="predicted"/>
<feature type="transmembrane region" description="Helical" evidence="6">
    <location>
        <begin position="132"/>
        <end position="154"/>
    </location>
</feature>
<feature type="transmembrane region" description="Helical" evidence="6">
    <location>
        <begin position="389"/>
        <end position="407"/>
    </location>
</feature>
<accession>A0ABX1B3L9</accession>
<sequence>MSLPEPQPATTAQVALPQLPSGSDPHHEKVPKRTVFAILITTFGNAVATLMPTLVALPIIVARVAPGNKESALGIALGISAFGGMLLAPVFGALSDRTTFRLGMRRPGMIIGTAITITGLVLLGLAGSLAMVYTAVMIMALGAAINGASHAAMIPDSIPDRLRGRVLGFSTVTGVSAGLIASIAGPMFIDHQFIMAAGATPLFALATLIGVLLYRDRVLDPEDVPRQPLVRTILQGYRFNPRSAPDFAWVWLGRFFVTFGIAFTGSFTIYFLTDHLKVSQAELAPLISINSVLQLGATTVGTIVGSVVVDRVRSRKSLVLVSALLLAAGGVIVAFSTTIPIFYAGSLLLLFAVGLFIPTDGVLVMSALPGGGKSDVAKYMSLIVIADQLPRSIGPVIAPAVIAFGALTPLGGYSVLYLVGGVVAILGGVLVRQVRGVR</sequence>
<dbReference type="Proteomes" id="UP000696294">
    <property type="component" value="Unassembled WGS sequence"/>
</dbReference>
<feature type="transmembrane region" description="Helical" evidence="6">
    <location>
        <begin position="107"/>
        <end position="126"/>
    </location>
</feature>
<dbReference type="EMBL" id="JAATEP010000009">
    <property type="protein sequence ID" value="NJP90914.1"/>
    <property type="molecule type" value="Genomic_DNA"/>
</dbReference>
<dbReference type="InterPro" id="IPR036259">
    <property type="entry name" value="MFS_trans_sf"/>
</dbReference>
<feature type="transmembrane region" description="Helical" evidence="6">
    <location>
        <begin position="292"/>
        <end position="310"/>
    </location>
</feature>
<comment type="subcellular location">
    <subcellularLocation>
        <location evidence="1">Cell membrane</location>
        <topology evidence="1">Multi-pass membrane protein</topology>
    </subcellularLocation>
</comment>
<feature type="transmembrane region" description="Helical" evidence="6">
    <location>
        <begin position="35"/>
        <end position="60"/>
    </location>
</feature>
<feature type="transmembrane region" description="Helical" evidence="6">
    <location>
        <begin position="341"/>
        <end position="368"/>
    </location>
</feature>
<keyword evidence="3 6" id="KW-1133">Transmembrane helix</keyword>
<dbReference type="SUPFAM" id="SSF103473">
    <property type="entry name" value="MFS general substrate transporter"/>
    <property type="match status" value="1"/>
</dbReference>
<feature type="transmembrane region" description="Helical" evidence="6">
    <location>
        <begin position="413"/>
        <end position="431"/>
    </location>
</feature>
<dbReference type="Pfam" id="PF07690">
    <property type="entry name" value="MFS_1"/>
    <property type="match status" value="1"/>
</dbReference>
<dbReference type="InterPro" id="IPR020846">
    <property type="entry name" value="MFS_dom"/>
</dbReference>
<evidence type="ECO:0000256" key="3">
    <source>
        <dbReference type="ARBA" id="ARBA00022989"/>
    </source>
</evidence>
<evidence type="ECO:0000256" key="1">
    <source>
        <dbReference type="ARBA" id="ARBA00004651"/>
    </source>
</evidence>
<gene>
    <name evidence="8" type="ORF">HCN51_15850</name>
</gene>
<dbReference type="RefSeq" id="WP_168010366.1">
    <property type="nucleotide sequence ID" value="NZ_JAATEP010000009.1"/>
</dbReference>
<dbReference type="PANTHER" id="PTHR23528">
    <property type="match status" value="1"/>
</dbReference>
<evidence type="ECO:0000256" key="6">
    <source>
        <dbReference type="SAM" id="Phobius"/>
    </source>
</evidence>
<feature type="region of interest" description="Disordered" evidence="5">
    <location>
        <begin position="1"/>
        <end position="28"/>
    </location>
</feature>
<name>A0ABX1B3L9_9ACTN</name>
<organism evidence="8 9">
    <name type="scientific">Nonomuraea composti</name>
    <dbReference type="NCBI Taxonomy" id="2720023"/>
    <lineage>
        <taxon>Bacteria</taxon>
        <taxon>Bacillati</taxon>
        <taxon>Actinomycetota</taxon>
        <taxon>Actinomycetes</taxon>
        <taxon>Streptosporangiales</taxon>
        <taxon>Streptosporangiaceae</taxon>
        <taxon>Nonomuraea</taxon>
    </lineage>
</organism>
<dbReference type="Gene3D" id="1.20.1250.20">
    <property type="entry name" value="MFS general substrate transporter like domains"/>
    <property type="match status" value="1"/>
</dbReference>
<dbReference type="PROSITE" id="PS50850">
    <property type="entry name" value="MFS"/>
    <property type="match status" value="1"/>
</dbReference>
<feature type="transmembrane region" description="Helical" evidence="6">
    <location>
        <begin position="72"/>
        <end position="95"/>
    </location>
</feature>
<comment type="caution">
    <text evidence="8">The sequence shown here is derived from an EMBL/GenBank/DDBJ whole genome shotgun (WGS) entry which is preliminary data.</text>
</comment>